<dbReference type="InterPro" id="IPR050105">
    <property type="entry name" value="MoCo_biosynth_MoaA/MoaC"/>
</dbReference>
<dbReference type="GO" id="GO:0006777">
    <property type="term" value="P:Mo-molybdopterin cofactor biosynthetic process"/>
    <property type="evidence" value="ECO:0007669"/>
    <property type="project" value="UniProtKB-UniRule"/>
</dbReference>
<feature type="domain" description="Radical SAM core" evidence="13">
    <location>
        <begin position="8"/>
        <end position="228"/>
    </location>
</feature>
<dbReference type="InterPro" id="IPR013785">
    <property type="entry name" value="Aldolase_TIM"/>
</dbReference>
<dbReference type="PROSITE" id="PS01305">
    <property type="entry name" value="MOAA_NIFB_PQQE"/>
    <property type="match status" value="1"/>
</dbReference>
<dbReference type="Proteomes" id="UP001057753">
    <property type="component" value="Unassembled WGS sequence"/>
</dbReference>
<evidence type="ECO:0000256" key="12">
    <source>
        <dbReference type="HAMAP-Rule" id="MF_01225"/>
    </source>
</evidence>
<dbReference type="InterPro" id="IPR007197">
    <property type="entry name" value="rSAM"/>
</dbReference>
<evidence type="ECO:0000256" key="1">
    <source>
        <dbReference type="ARBA" id="ARBA00012167"/>
    </source>
</evidence>
<comment type="cofactor">
    <cofactor evidence="12">
        <name>[4Fe-4S] cluster</name>
        <dbReference type="ChEBI" id="CHEBI:49883"/>
    </cofactor>
    <text evidence="12">Binds 2 [4Fe-4S] clusters. Binds 1 [4Fe-4S] cluster coordinated with 3 cysteines and an exchangeable S-adenosyl-L-methionine and 1 [4Fe-4S] cluster coordinated with 3 cysteines and the GTP-derived substrate.</text>
</comment>
<keyword evidence="4 12" id="KW-0479">Metal-binding</keyword>
<accession>A0A9Q4B0R8</accession>
<dbReference type="InterPro" id="IPR010505">
    <property type="entry name" value="MoaA_twitch"/>
</dbReference>
<feature type="binding site" evidence="12">
    <location>
        <position position="31"/>
    </location>
    <ligand>
        <name>[4Fe-4S] cluster</name>
        <dbReference type="ChEBI" id="CHEBI:49883"/>
        <label>1</label>
        <note>4Fe-4S-S-AdoMet</note>
    </ligand>
</feature>
<keyword evidence="10 12" id="KW-0456">Lyase</keyword>
<keyword evidence="15" id="KW-1185">Reference proteome</keyword>
<feature type="binding site" evidence="12">
    <location>
        <position position="76"/>
    </location>
    <ligand>
        <name>S-adenosyl-L-methionine</name>
        <dbReference type="ChEBI" id="CHEBI:59789"/>
    </ligand>
</feature>
<comment type="caution">
    <text evidence="14">The sequence shown here is derived from an EMBL/GenBank/DDBJ whole genome shotgun (WGS) entry which is preliminary data.</text>
</comment>
<evidence type="ECO:0000256" key="4">
    <source>
        <dbReference type="ARBA" id="ARBA00022723"/>
    </source>
</evidence>
<gene>
    <name evidence="12 14" type="primary">moaA</name>
    <name evidence="14" type="ORF">HXA33_06760</name>
</gene>
<comment type="subunit">
    <text evidence="12">Monomer and homodimer.</text>
</comment>
<evidence type="ECO:0000313" key="15">
    <source>
        <dbReference type="Proteomes" id="UP001057753"/>
    </source>
</evidence>
<dbReference type="SMART" id="SM00729">
    <property type="entry name" value="Elp3"/>
    <property type="match status" value="1"/>
</dbReference>
<dbReference type="SFLD" id="SFLDG01386">
    <property type="entry name" value="main_SPASM_domain-containing"/>
    <property type="match status" value="1"/>
</dbReference>
<evidence type="ECO:0000256" key="2">
    <source>
        <dbReference type="ARBA" id="ARBA00022485"/>
    </source>
</evidence>
<keyword evidence="8 12" id="KW-0342">GTP-binding</keyword>
<feature type="binding site" evidence="12">
    <location>
        <position position="24"/>
    </location>
    <ligand>
        <name>[4Fe-4S] cluster</name>
        <dbReference type="ChEBI" id="CHEBI:49883"/>
        <label>1</label>
        <note>4Fe-4S-S-AdoMet</note>
    </ligand>
</feature>
<dbReference type="RefSeq" id="WP_257820887.1">
    <property type="nucleotide sequence ID" value="NZ_JABXYM010000001.1"/>
</dbReference>
<dbReference type="EC" id="4.1.99.22" evidence="1 12"/>
<dbReference type="Pfam" id="PF06463">
    <property type="entry name" value="Mob_synth_C"/>
    <property type="match status" value="1"/>
</dbReference>
<dbReference type="PANTHER" id="PTHR22960:SF0">
    <property type="entry name" value="MOLYBDENUM COFACTOR BIOSYNTHESIS PROTEIN 1"/>
    <property type="match status" value="1"/>
</dbReference>
<comment type="catalytic activity">
    <reaction evidence="11 12">
        <text>GTP + AH2 + S-adenosyl-L-methionine = (8S)-3',8-cyclo-7,8-dihydroguanosine 5'-triphosphate + 5'-deoxyadenosine + L-methionine + A + H(+)</text>
        <dbReference type="Rhea" id="RHEA:49576"/>
        <dbReference type="ChEBI" id="CHEBI:13193"/>
        <dbReference type="ChEBI" id="CHEBI:15378"/>
        <dbReference type="ChEBI" id="CHEBI:17319"/>
        <dbReference type="ChEBI" id="CHEBI:17499"/>
        <dbReference type="ChEBI" id="CHEBI:37565"/>
        <dbReference type="ChEBI" id="CHEBI:57844"/>
        <dbReference type="ChEBI" id="CHEBI:59789"/>
        <dbReference type="ChEBI" id="CHEBI:131766"/>
        <dbReference type="EC" id="4.1.99.22"/>
    </reaction>
</comment>
<feature type="binding site" evidence="12">
    <location>
        <position position="198"/>
    </location>
    <ligand>
        <name>S-adenosyl-L-methionine</name>
        <dbReference type="ChEBI" id="CHEBI:59789"/>
    </ligand>
</feature>
<dbReference type="NCBIfam" id="TIGR02666">
    <property type="entry name" value="moaA"/>
    <property type="match status" value="1"/>
</dbReference>
<feature type="binding site" evidence="12">
    <location>
        <begin position="267"/>
        <end position="269"/>
    </location>
    <ligand>
        <name>GTP</name>
        <dbReference type="ChEBI" id="CHEBI:37565"/>
    </ligand>
</feature>
<dbReference type="SFLD" id="SFLDS00029">
    <property type="entry name" value="Radical_SAM"/>
    <property type="match status" value="1"/>
</dbReference>
<evidence type="ECO:0000256" key="11">
    <source>
        <dbReference type="ARBA" id="ARBA00048697"/>
    </source>
</evidence>
<sequence>MTKAITDKFSRPLRDLRISVTDRCNFRCRYCMPSEIFDKYFKFLPKNDILTFEEITRLASVLANRGGVKKLRITGGEPLMRQNLSTLISMLHEIEGIDDIAMTTNGVFLPKYAEELKLAGLKRVTISLDSLNDQTFMAINDRGIGVHKVLEGIEAARQAGLDVKINMVVKRGMNEEDILPMAHFFKDTSIILRYIEYMDVGNSNGWTLDHVISKQEIFNMINKELPLEPVEPNYVGEVADRFRFKDNGQEIGIISSVTDAFCASCSRARLSADGKLVTCLFSSGGHDVRDVLRSGATDEELAAFVKSIWEKRDDRYSEERLKHTNKQQLKKIEMSHIGG</sequence>
<keyword evidence="3 12" id="KW-0949">S-adenosyl-L-methionine</keyword>
<dbReference type="InterPro" id="IPR013483">
    <property type="entry name" value="MoaA"/>
</dbReference>
<comment type="function">
    <text evidence="12">Catalyzes the cyclization of GTP to (8S)-3',8-cyclo-7,8-dihydroguanosine 5'-triphosphate.</text>
</comment>
<dbReference type="InterPro" id="IPR006638">
    <property type="entry name" value="Elp3/MiaA/NifB-like_rSAM"/>
</dbReference>
<feature type="binding site" evidence="12">
    <location>
        <position position="265"/>
    </location>
    <ligand>
        <name>[4Fe-4S] cluster</name>
        <dbReference type="ChEBI" id="CHEBI:49883"/>
        <label>2</label>
        <note>4Fe-4S-substrate</note>
    </ligand>
</feature>
<feature type="binding site" evidence="12">
    <location>
        <position position="17"/>
    </location>
    <ligand>
        <name>GTP</name>
        <dbReference type="ChEBI" id="CHEBI:37565"/>
    </ligand>
</feature>
<reference evidence="14" key="1">
    <citation type="submission" date="2020-06" db="EMBL/GenBank/DDBJ databases">
        <title>Insight into the genomes of haloalkaliphilic bacilli from Kenyan soda lakes.</title>
        <authorList>
            <person name="Mwirichia R."/>
            <person name="Villamizar G.C."/>
            <person name="Poehlein A."/>
            <person name="Mugweru J."/>
            <person name="Kipnyargis A."/>
            <person name="Kiplimo D."/>
            <person name="Orwa P."/>
            <person name="Daniel R."/>
        </authorList>
    </citation>
    <scope>NUCLEOTIDE SEQUENCE</scope>
    <source>
        <strain evidence="14">B1096_S55</strain>
    </source>
</reference>
<dbReference type="GO" id="GO:0005525">
    <property type="term" value="F:GTP binding"/>
    <property type="evidence" value="ECO:0007669"/>
    <property type="project" value="UniProtKB-UniRule"/>
</dbReference>
<keyword evidence="5 12" id="KW-0547">Nucleotide-binding</keyword>
<dbReference type="SFLD" id="SFLDG01067">
    <property type="entry name" value="SPASM/twitch_domain_containing"/>
    <property type="match status" value="1"/>
</dbReference>
<dbReference type="PROSITE" id="PS51918">
    <property type="entry name" value="RADICAL_SAM"/>
    <property type="match status" value="1"/>
</dbReference>
<feature type="binding site" evidence="12">
    <location>
        <position position="30"/>
    </location>
    <ligand>
        <name>S-adenosyl-L-methionine</name>
        <dbReference type="ChEBI" id="CHEBI:59789"/>
    </ligand>
</feature>
<keyword evidence="2 12" id="KW-0004">4Fe-4S</keyword>
<protein>
    <recommendedName>
        <fullName evidence="1 12">GTP 3',8-cyclase</fullName>
        <ecNumber evidence="1 12">4.1.99.22</ecNumber>
    </recommendedName>
    <alternativeName>
        <fullName evidence="12">Molybdenum cofactor biosynthesis protein A</fullName>
    </alternativeName>
</protein>
<dbReference type="AlphaFoldDB" id="A0A9Q4B0R8"/>
<evidence type="ECO:0000256" key="10">
    <source>
        <dbReference type="ARBA" id="ARBA00023239"/>
    </source>
</evidence>
<evidence type="ECO:0000256" key="3">
    <source>
        <dbReference type="ARBA" id="ARBA00022691"/>
    </source>
</evidence>
<comment type="similarity">
    <text evidence="12">Belongs to the radical SAM superfamily. MoaA family.</text>
</comment>
<dbReference type="PANTHER" id="PTHR22960">
    <property type="entry name" value="MOLYBDOPTERIN COFACTOR SYNTHESIS PROTEIN A"/>
    <property type="match status" value="1"/>
</dbReference>
<dbReference type="CDD" id="cd01335">
    <property type="entry name" value="Radical_SAM"/>
    <property type="match status" value="1"/>
</dbReference>
<dbReference type="EMBL" id="JABXYM010000001">
    <property type="protein sequence ID" value="MCR6096246.1"/>
    <property type="molecule type" value="Genomic_DNA"/>
</dbReference>
<comment type="pathway">
    <text evidence="12">Cofactor biosynthesis; molybdopterin biosynthesis.</text>
</comment>
<dbReference type="SFLD" id="SFLDG01383">
    <property type="entry name" value="cyclic_pyranopterin_phosphate"/>
    <property type="match status" value="1"/>
</dbReference>
<dbReference type="GO" id="GO:0046872">
    <property type="term" value="F:metal ion binding"/>
    <property type="evidence" value="ECO:0007669"/>
    <property type="project" value="UniProtKB-KW"/>
</dbReference>
<dbReference type="InterPro" id="IPR040064">
    <property type="entry name" value="MoaA-like"/>
</dbReference>
<feature type="binding site" evidence="12">
    <location>
        <position position="127"/>
    </location>
    <ligand>
        <name>S-adenosyl-L-methionine</name>
        <dbReference type="ChEBI" id="CHEBI:59789"/>
    </ligand>
</feature>
<dbReference type="GO" id="GO:0061799">
    <property type="term" value="F:cyclic pyranopterin monophosphate synthase activity"/>
    <property type="evidence" value="ECO:0007669"/>
    <property type="project" value="TreeGrafter"/>
</dbReference>
<evidence type="ECO:0000313" key="14">
    <source>
        <dbReference type="EMBL" id="MCR6096246.1"/>
    </source>
</evidence>
<name>A0A9Q4B0R8_SALAG</name>
<feature type="binding site" evidence="12">
    <location>
        <position position="164"/>
    </location>
    <ligand>
        <name>GTP</name>
        <dbReference type="ChEBI" id="CHEBI:37565"/>
    </ligand>
</feature>
<dbReference type="GO" id="GO:1904047">
    <property type="term" value="F:S-adenosyl-L-methionine binding"/>
    <property type="evidence" value="ECO:0007669"/>
    <property type="project" value="UniProtKB-UniRule"/>
</dbReference>
<organism evidence="14 15">
    <name type="scientific">Salipaludibacillus agaradhaerens</name>
    <name type="common">Bacillus agaradhaerens</name>
    <dbReference type="NCBI Taxonomy" id="76935"/>
    <lineage>
        <taxon>Bacteria</taxon>
        <taxon>Bacillati</taxon>
        <taxon>Bacillota</taxon>
        <taxon>Bacilli</taxon>
        <taxon>Bacillales</taxon>
        <taxon>Bacillaceae</taxon>
    </lineage>
</organism>
<feature type="binding site" evidence="12">
    <location>
        <position position="262"/>
    </location>
    <ligand>
        <name>[4Fe-4S] cluster</name>
        <dbReference type="ChEBI" id="CHEBI:49883"/>
        <label>2</label>
        <note>4Fe-4S-substrate</note>
    </ligand>
</feature>
<feature type="binding site" evidence="12">
    <location>
        <position position="279"/>
    </location>
    <ligand>
        <name>[4Fe-4S] cluster</name>
        <dbReference type="ChEBI" id="CHEBI:49883"/>
        <label>2</label>
        <note>4Fe-4S-substrate</note>
    </ligand>
</feature>
<proteinExistence type="inferred from homology"/>
<dbReference type="SUPFAM" id="SSF102114">
    <property type="entry name" value="Radical SAM enzymes"/>
    <property type="match status" value="1"/>
</dbReference>
<keyword evidence="7 12" id="KW-0411">Iron-sulfur</keyword>
<keyword evidence="9 12" id="KW-0501">Molybdenum cofactor biosynthesis</keyword>
<evidence type="ECO:0000259" key="13">
    <source>
        <dbReference type="PROSITE" id="PS51918"/>
    </source>
</evidence>
<evidence type="ECO:0000256" key="6">
    <source>
        <dbReference type="ARBA" id="ARBA00023004"/>
    </source>
</evidence>
<evidence type="ECO:0000256" key="7">
    <source>
        <dbReference type="ARBA" id="ARBA00023014"/>
    </source>
</evidence>
<dbReference type="GO" id="GO:0051539">
    <property type="term" value="F:4 iron, 4 sulfur cluster binding"/>
    <property type="evidence" value="ECO:0007669"/>
    <property type="project" value="UniProtKB-UniRule"/>
</dbReference>
<dbReference type="HAMAP" id="MF_01225_B">
    <property type="entry name" value="MoaA_B"/>
    <property type="match status" value="1"/>
</dbReference>
<feature type="binding site" evidence="12">
    <location>
        <position position="72"/>
    </location>
    <ligand>
        <name>GTP</name>
        <dbReference type="ChEBI" id="CHEBI:37565"/>
    </ligand>
</feature>
<evidence type="ECO:0000256" key="5">
    <source>
        <dbReference type="ARBA" id="ARBA00022741"/>
    </source>
</evidence>
<dbReference type="InterPro" id="IPR058240">
    <property type="entry name" value="rSAM_sf"/>
</dbReference>
<feature type="binding site" evidence="12">
    <location>
        <position position="103"/>
    </location>
    <ligand>
        <name>GTP</name>
        <dbReference type="ChEBI" id="CHEBI:37565"/>
    </ligand>
</feature>
<evidence type="ECO:0000256" key="8">
    <source>
        <dbReference type="ARBA" id="ARBA00023134"/>
    </source>
</evidence>
<dbReference type="Pfam" id="PF04055">
    <property type="entry name" value="Radical_SAM"/>
    <property type="match status" value="1"/>
</dbReference>
<dbReference type="InterPro" id="IPR000385">
    <property type="entry name" value="MoaA_NifB_PqqE_Fe-S-bd_CS"/>
</dbReference>
<dbReference type="CDD" id="cd21117">
    <property type="entry name" value="Twitch_MoaA"/>
    <property type="match status" value="1"/>
</dbReference>
<keyword evidence="6 12" id="KW-0408">Iron</keyword>
<feature type="binding site" evidence="12">
    <location>
        <position position="28"/>
    </location>
    <ligand>
        <name>[4Fe-4S] cluster</name>
        <dbReference type="ChEBI" id="CHEBI:49883"/>
        <label>1</label>
        <note>4Fe-4S-S-AdoMet</note>
    </ligand>
</feature>
<dbReference type="Gene3D" id="3.20.20.70">
    <property type="entry name" value="Aldolase class I"/>
    <property type="match status" value="1"/>
</dbReference>
<dbReference type="GO" id="GO:0061798">
    <property type="term" value="F:GTP 3',8'-cyclase activity"/>
    <property type="evidence" value="ECO:0007669"/>
    <property type="project" value="UniProtKB-UniRule"/>
</dbReference>
<evidence type="ECO:0000256" key="9">
    <source>
        <dbReference type="ARBA" id="ARBA00023150"/>
    </source>
</evidence>